<gene>
    <name evidence="2" type="ORF">HHJ74_06440</name>
</gene>
<protein>
    <submittedName>
        <fullName evidence="2">Sedoheptulose 7-phosphate isomerase</fullName>
    </submittedName>
</protein>
<dbReference type="Proteomes" id="UP000582487">
    <property type="component" value="Unassembled WGS sequence"/>
</dbReference>
<proteinExistence type="inferred from homology"/>
<dbReference type="EMBL" id="JABCUV010000006">
    <property type="protein sequence ID" value="NMW93338.1"/>
    <property type="molecule type" value="Genomic_DNA"/>
</dbReference>
<evidence type="ECO:0000256" key="1">
    <source>
        <dbReference type="ARBA" id="ARBA00006018"/>
    </source>
</evidence>
<dbReference type="GO" id="GO:0016853">
    <property type="term" value="F:isomerase activity"/>
    <property type="evidence" value="ECO:0007669"/>
    <property type="project" value="UniProtKB-KW"/>
</dbReference>
<dbReference type="Pfam" id="PF01455">
    <property type="entry name" value="HupF_HypC"/>
    <property type="match status" value="1"/>
</dbReference>
<reference evidence="2 3" key="1">
    <citation type="submission" date="2020-04" db="EMBL/GenBank/DDBJ databases">
        <title>Antimicrobial susceptibility and clonality of vaginal-derived multi-drug resistant Mobiluncus isolates in China.</title>
        <authorList>
            <person name="Zhang X."/>
        </authorList>
    </citation>
    <scope>NUCLEOTIDE SEQUENCE [LARGE SCALE GENOMIC DNA]</scope>
    <source>
        <strain evidence="2 3">7</strain>
    </source>
</reference>
<sequence length="87" mass="9060">MTEIKISDKLSASLTNLGVDNPRGEVCITCSDEARPLEILNVSPDMTTAVARSESGKETVDVSLVAPVAPGDKILVHAGLAITKVEA</sequence>
<comment type="caution">
    <text evidence="2">The sequence shown here is derived from an EMBL/GenBank/DDBJ whole genome shotgun (WGS) entry which is preliminary data.</text>
</comment>
<accession>A0A378PB62</accession>
<organism evidence="2 3">
    <name type="scientific">Mobiluncus mulieris</name>
    <dbReference type="NCBI Taxonomy" id="2052"/>
    <lineage>
        <taxon>Bacteria</taxon>
        <taxon>Bacillati</taxon>
        <taxon>Actinomycetota</taxon>
        <taxon>Actinomycetes</taxon>
        <taxon>Actinomycetales</taxon>
        <taxon>Actinomycetaceae</taxon>
        <taxon>Mobiluncus</taxon>
    </lineage>
</organism>
<dbReference type="RefSeq" id="WP_004013930.1">
    <property type="nucleotide sequence ID" value="NZ_CAMPNB010000002.1"/>
</dbReference>
<evidence type="ECO:0000313" key="3">
    <source>
        <dbReference type="Proteomes" id="UP000582487"/>
    </source>
</evidence>
<dbReference type="Gene3D" id="2.30.30.140">
    <property type="match status" value="1"/>
</dbReference>
<dbReference type="SUPFAM" id="SSF159127">
    <property type="entry name" value="HupF/HypC-like"/>
    <property type="match status" value="1"/>
</dbReference>
<comment type="similarity">
    <text evidence="1">Belongs to the HupF/HypC family.</text>
</comment>
<name>A0A378PB62_9ACTO</name>
<dbReference type="InterPro" id="IPR001109">
    <property type="entry name" value="Hydrogenase_HupF/HypC"/>
</dbReference>
<keyword evidence="2" id="KW-0413">Isomerase</keyword>
<dbReference type="AlphaFoldDB" id="A0A378PB62"/>
<evidence type="ECO:0000313" key="2">
    <source>
        <dbReference type="EMBL" id="NMW93338.1"/>
    </source>
</evidence>